<dbReference type="Proteomes" id="UP000030854">
    <property type="component" value="Unassembled WGS sequence"/>
</dbReference>
<dbReference type="HOGENOM" id="CLU_1511708_0_0_1"/>
<organism evidence="1 2">
    <name type="scientific">Uncinula necator</name>
    <name type="common">Grape powdery mildew</name>
    <dbReference type="NCBI Taxonomy" id="52586"/>
    <lineage>
        <taxon>Eukaryota</taxon>
        <taxon>Fungi</taxon>
        <taxon>Dikarya</taxon>
        <taxon>Ascomycota</taxon>
        <taxon>Pezizomycotina</taxon>
        <taxon>Leotiomycetes</taxon>
        <taxon>Erysiphales</taxon>
        <taxon>Erysiphaceae</taxon>
        <taxon>Erysiphe</taxon>
    </lineage>
</organism>
<dbReference type="AlphaFoldDB" id="A0A0B1NZ93"/>
<dbReference type="EMBL" id="JNVN01004465">
    <property type="protein sequence ID" value="KHJ30330.1"/>
    <property type="molecule type" value="Genomic_DNA"/>
</dbReference>
<name>A0A0B1NZ93_UNCNE</name>
<accession>A0A0B1NZ93</accession>
<reference evidence="1 2" key="1">
    <citation type="journal article" date="2014" name="BMC Genomics">
        <title>Adaptive genomic structural variation in the grape powdery mildew pathogen, Erysiphe necator.</title>
        <authorList>
            <person name="Jones L."/>
            <person name="Riaz S."/>
            <person name="Morales-Cruz A."/>
            <person name="Amrine K.C."/>
            <person name="McGuire B."/>
            <person name="Gubler W.D."/>
            <person name="Walker M.A."/>
            <person name="Cantu D."/>
        </authorList>
    </citation>
    <scope>NUCLEOTIDE SEQUENCE [LARGE SCALE GENOMIC DNA]</scope>
    <source>
        <strain evidence="2">c</strain>
    </source>
</reference>
<protein>
    <submittedName>
        <fullName evidence="1">Uncharacterized protein</fullName>
    </submittedName>
</protein>
<evidence type="ECO:0000313" key="2">
    <source>
        <dbReference type="Proteomes" id="UP000030854"/>
    </source>
</evidence>
<gene>
    <name evidence="1" type="ORF">EV44_g5468</name>
</gene>
<keyword evidence="2" id="KW-1185">Reference proteome</keyword>
<proteinExistence type="predicted"/>
<sequence>MSAIYTARSIGTNEKSTPLFTLKGLVNYAPSTITNLTVYGVPLERQVAYAQYASNIASFIAATDRRQVVTISPKPLGLLTKSLHLPMTPPAVNFTLIKPLPSDRSDKFISRLGPGAGKTQSGKTTIYQAPAIPDDILPTINLLSTPFFNAGRDAVNPKVMLPYKRSKYNYKKVRGLSE</sequence>
<evidence type="ECO:0000313" key="1">
    <source>
        <dbReference type="EMBL" id="KHJ30330.1"/>
    </source>
</evidence>
<comment type="caution">
    <text evidence="1">The sequence shown here is derived from an EMBL/GenBank/DDBJ whole genome shotgun (WGS) entry which is preliminary data.</text>
</comment>